<organism evidence="2 3">
    <name type="scientific">Streptomyces polygonati</name>
    <dbReference type="NCBI Taxonomy" id="1617087"/>
    <lineage>
        <taxon>Bacteria</taxon>
        <taxon>Bacillati</taxon>
        <taxon>Actinomycetota</taxon>
        <taxon>Actinomycetes</taxon>
        <taxon>Kitasatosporales</taxon>
        <taxon>Streptomycetaceae</taxon>
        <taxon>Streptomyces</taxon>
    </lineage>
</organism>
<sequence length="208" mass="21680">MTTPRGSYGGGYGGYQSSSSSFPDTPIYDSLVAERGTPQIAPIRVPAAYSPYESGGYNNSYGGSNLPALPAALPALPPGPSAPSQYPQPVPPPMQSPMPNAYPPAGYQPQQQTSYIPQQAPAPRAGYNSFGNGFGNGYGNTNGGSNGAGYPAQPPQPSPGGYEAARPVPPRPMQPRQMPGGHPEEQYPRRNLGQGVPPQQQNGGYYQG</sequence>
<gene>
    <name evidence="2" type="ORF">ACFO3J_08435</name>
</gene>
<feature type="compositionally biased region" description="Low complexity" evidence="1">
    <location>
        <begin position="193"/>
        <end position="208"/>
    </location>
</feature>
<feature type="compositionally biased region" description="Low complexity" evidence="1">
    <location>
        <begin position="103"/>
        <end position="131"/>
    </location>
</feature>
<proteinExistence type="predicted"/>
<feature type="compositionally biased region" description="Gly residues" evidence="1">
    <location>
        <begin position="132"/>
        <end position="147"/>
    </location>
</feature>
<protein>
    <submittedName>
        <fullName evidence="2">DUF6643 family protein</fullName>
    </submittedName>
</protein>
<dbReference type="RefSeq" id="WP_386427690.1">
    <property type="nucleotide sequence ID" value="NZ_JBHSBB010000007.1"/>
</dbReference>
<evidence type="ECO:0000313" key="3">
    <source>
        <dbReference type="Proteomes" id="UP001595765"/>
    </source>
</evidence>
<dbReference type="InterPro" id="IPR046585">
    <property type="entry name" value="DUF6643"/>
</dbReference>
<dbReference type="Proteomes" id="UP001595765">
    <property type="component" value="Unassembled WGS sequence"/>
</dbReference>
<comment type="caution">
    <text evidence="2">The sequence shown here is derived from an EMBL/GenBank/DDBJ whole genome shotgun (WGS) entry which is preliminary data.</text>
</comment>
<evidence type="ECO:0000256" key="1">
    <source>
        <dbReference type="SAM" id="MobiDB-lite"/>
    </source>
</evidence>
<dbReference type="EMBL" id="JBHSBB010000007">
    <property type="protein sequence ID" value="MFC4031505.1"/>
    <property type="molecule type" value="Genomic_DNA"/>
</dbReference>
<dbReference type="Pfam" id="PF20348">
    <property type="entry name" value="DUF6643"/>
    <property type="match status" value="1"/>
</dbReference>
<feature type="region of interest" description="Disordered" evidence="1">
    <location>
        <begin position="54"/>
        <end position="208"/>
    </location>
</feature>
<name>A0ABV8HI09_9ACTN</name>
<feature type="compositionally biased region" description="Pro residues" evidence="1">
    <location>
        <begin position="75"/>
        <end position="102"/>
    </location>
</feature>
<keyword evidence="3" id="KW-1185">Reference proteome</keyword>
<feature type="region of interest" description="Disordered" evidence="1">
    <location>
        <begin position="1"/>
        <end position="30"/>
    </location>
</feature>
<reference evidence="3" key="1">
    <citation type="journal article" date="2019" name="Int. J. Syst. Evol. Microbiol.">
        <title>The Global Catalogue of Microorganisms (GCM) 10K type strain sequencing project: providing services to taxonomists for standard genome sequencing and annotation.</title>
        <authorList>
            <consortium name="The Broad Institute Genomics Platform"/>
            <consortium name="The Broad Institute Genome Sequencing Center for Infectious Disease"/>
            <person name="Wu L."/>
            <person name="Ma J."/>
        </authorList>
    </citation>
    <scope>NUCLEOTIDE SEQUENCE [LARGE SCALE GENOMIC DNA]</scope>
    <source>
        <strain evidence="3">CGMCC 4.7237</strain>
    </source>
</reference>
<accession>A0ABV8HI09</accession>
<evidence type="ECO:0000313" key="2">
    <source>
        <dbReference type="EMBL" id="MFC4031505.1"/>
    </source>
</evidence>
<feature type="compositionally biased region" description="Low complexity" evidence="1">
    <location>
        <begin position="54"/>
        <end position="74"/>
    </location>
</feature>